<keyword evidence="3" id="KW-1185">Reference proteome</keyword>
<keyword evidence="1" id="KW-0812">Transmembrane</keyword>
<accession>A0ABX0A3T3</accession>
<dbReference type="InterPro" id="IPR025618">
    <property type="entry name" value="YtpI"/>
</dbReference>
<name>A0ABX0A3T3_9BACI</name>
<sequence length="98" mass="11449">MPVFIVIIVFSLAAYVYYKIKFFKTKKEIEKKWLSAKSSIALGLFVFFFGINRIFITQTTVTVIIGIIFIIIGGFSIYTGFKAYKFYLPHILKEREQM</sequence>
<evidence type="ECO:0000313" key="2">
    <source>
        <dbReference type="EMBL" id="NCU18072.1"/>
    </source>
</evidence>
<dbReference type="RefSeq" id="WP_161920903.1">
    <property type="nucleotide sequence ID" value="NZ_JAACYS010000045.1"/>
</dbReference>
<evidence type="ECO:0008006" key="4">
    <source>
        <dbReference type="Google" id="ProtNLM"/>
    </source>
</evidence>
<keyword evidence="1" id="KW-1133">Transmembrane helix</keyword>
<organism evidence="2 3">
    <name type="scientific">Pallidibacillus pasinlerensis</name>
    <dbReference type="NCBI Taxonomy" id="2703818"/>
    <lineage>
        <taxon>Bacteria</taxon>
        <taxon>Bacillati</taxon>
        <taxon>Bacillota</taxon>
        <taxon>Bacilli</taxon>
        <taxon>Bacillales</taxon>
        <taxon>Bacillaceae</taxon>
        <taxon>Pallidibacillus</taxon>
    </lineage>
</organism>
<comment type="caution">
    <text evidence="2">The sequence shown here is derived from an EMBL/GenBank/DDBJ whole genome shotgun (WGS) entry which is preliminary data.</text>
</comment>
<protein>
    <recommendedName>
        <fullName evidence="4">YtpI-like protein</fullName>
    </recommendedName>
</protein>
<dbReference type="Pfam" id="PF14007">
    <property type="entry name" value="YtpI"/>
    <property type="match status" value="1"/>
</dbReference>
<dbReference type="EMBL" id="JAACYS010000045">
    <property type="protein sequence ID" value="NCU18072.1"/>
    <property type="molecule type" value="Genomic_DNA"/>
</dbReference>
<evidence type="ECO:0000313" key="3">
    <source>
        <dbReference type="Proteomes" id="UP000743899"/>
    </source>
</evidence>
<keyword evidence="1" id="KW-0472">Membrane</keyword>
<dbReference type="Proteomes" id="UP000743899">
    <property type="component" value="Unassembled WGS sequence"/>
</dbReference>
<feature type="transmembrane region" description="Helical" evidence="1">
    <location>
        <begin position="34"/>
        <end position="55"/>
    </location>
</feature>
<feature type="transmembrane region" description="Helical" evidence="1">
    <location>
        <begin position="6"/>
        <end position="22"/>
    </location>
</feature>
<gene>
    <name evidence="2" type="ORF">GW534_10130</name>
</gene>
<reference evidence="2 3" key="1">
    <citation type="submission" date="2020-01" db="EMBL/GenBank/DDBJ databases">
        <title>A novel Bacillus sp. from Pasinler.</title>
        <authorList>
            <person name="Adiguzel A."/>
            <person name="Ay H."/>
            <person name="Baltaci M.O."/>
        </authorList>
    </citation>
    <scope>NUCLEOTIDE SEQUENCE [LARGE SCALE GENOMIC DNA]</scope>
    <source>
        <strain evidence="2 3">P1</strain>
    </source>
</reference>
<evidence type="ECO:0000256" key="1">
    <source>
        <dbReference type="SAM" id="Phobius"/>
    </source>
</evidence>
<feature type="transmembrane region" description="Helical" evidence="1">
    <location>
        <begin position="61"/>
        <end position="81"/>
    </location>
</feature>
<proteinExistence type="predicted"/>